<organism evidence="2 3">
    <name type="scientific">Nicotiana sylvestris</name>
    <name type="common">Wood tobacco</name>
    <name type="synonym">South American tobacco</name>
    <dbReference type="NCBI Taxonomy" id="4096"/>
    <lineage>
        <taxon>Eukaryota</taxon>
        <taxon>Viridiplantae</taxon>
        <taxon>Streptophyta</taxon>
        <taxon>Embryophyta</taxon>
        <taxon>Tracheophyta</taxon>
        <taxon>Spermatophyta</taxon>
        <taxon>Magnoliopsida</taxon>
        <taxon>eudicotyledons</taxon>
        <taxon>Gunneridae</taxon>
        <taxon>Pentapetalae</taxon>
        <taxon>asterids</taxon>
        <taxon>lamiids</taxon>
        <taxon>Solanales</taxon>
        <taxon>Solanaceae</taxon>
        <taxon>Nicotianoideae</taxon>
        <taxon>Nicotianeae</taxon>
        <taxon>Nicotiana</taxon>
    </lineage>
</organism>
<dbReference type="GO" id="GO:0010073">
    <property type="term" value="P:meristem maintenance"/>
    <property type="evidence" value="ECO:0007669"/>
    <property type="project" value="InterPro"/>
</dbReference>
<dbReference type="InterPro" id="IPR056647">
    <property type="entry name" value="DUF7745"/>
</dbReference>
<dbReference type="OrthoDB" id="1291298at2759"/>
<reference evidence="2" key="1">
    <citation type="journal article" date="2013" name="Genome Biol.">
        <title>Reference genomes and transcriptomes of Nicotiana sylvestris and Nicotiana tomentosiformis.</title>
        <authorList>
            <person name="Sierro N."/>
            <person name="Battey J.N."/>
            <person name="Ouadi S."/>
            <person name="Bovet L."/>
            <person name="Goepfert S."/>
            <person name="Bakaher N."/>
            <person name="Peitsch M.C."/>
            <person name="Ivanov N.V."/>
        </authorList>
    </citation>
    <scope>NUCLEOTIDE SEQUENCE [LARGE SCALE GENOMIC DNA]</scope>
</reference>
<dbReference type="PANTHER" id="PTHR46033:SF16">
    <property type="entry name" value="AMINOTRANSFERASE-LIKE PLANT MOBILE DOMAIN-CONTAINING PROTEIN"/>
    <property type="match status" value="1"/>
</dbReference>
<sequence>MSTIQEPLEVVKEQARLHLRMWWNDLDEDGQKWVKKHLGALIDIFEIKPREDLVKALVTFWDPVHNVFRFSDFKITNTLEEIAGYIEFGRDLRKQQLIFPRAPSVHKFFDLLNSSKQTNKERVSNGCCAFHFLYFRFGHSSGFETHEKALSNKQNKGLWKIHCRFAFIVAFLGIMVFPNEKGTVDTRMARIAQILTTKEDHTLAPLVLEDIYRALTVCKAGAQFFEGYSQVIELHPEASLPEAIVQQDWNSCRYLKNGTQVPDIAKGEVDLNYAAWYFLQTLNGNEAVYGNCA</sequence>
<dbReference type="RefSeq" id="XP_009797874.1">
    <property type="nucleotide sequence ID" value="XM_009799572.1"/>
</dbReference>
<dbReference type="AlphaFoldDB" id="A0A1U7YF57"/>
<feature type="domain" description="DUF7745" evidence="1">
    <location>
        <begin position="25"/>
        <end position="219"/>
    </location>
</feature>
<evidence type="ECO:0000313" key="3">
    <source>
        <dbReference type="RefSeq" id="XP_009797874.1"/>
    </source>
</evidence>
<evidence type="ECO:0000313" key="2">
    <source>
        <dbReference type="Proteomes" id="UP000189701"/>
    </source>
</evidence>
<evidence type="ECO:0000259" key="1">
    <source>
        <dbReference type="Pfam" id="PF24924"/>
    </source>
</evidence>
<dbReference type="InterPro" id="IPR044824">
    <property type="entry name" value="MAIN-like"/>
</dbReference>
<accession>A0A1U7YF57</accession>
<dbReference type="Proteomes" id="UP000189701">
    <property type="component" value="Unplaced"/>
</dbReference>
<protein>
    <submittedName>
        <fullName evidence="3">Uncharacterized protein LOC104244203</fullName>
    </submittedName>
</protein>
<keyword evidence="2" id="KW-1185">Reference proteome</keyword>
<dbReference type="eggNOG" id="ENOG502SZ92">
    <property type="taxonomic scope" value="Eukaryota"/>
</dbReference>
<dbReference type="Pfam" id="PF24924">
    <property type="entry name" value="DUF7745"/>
    <property type="match status" value="1"/>
</dbReference>
<dbReference type="PANTHER" id="PTHR46033">
    <property type="entry name" value="PROTEIN MAIN-LIKE 2"/>
    <property type="match status" value="1"/>
</dbReference>
<gene>
    <name evidence="3" type="primary">LOC104244203</name>
</gene>
<proteinExistence type="predicted"/>
<name>A0A1U7YF57_NICSY</name>
<reference evidence="3" key="2">
    <citation type="submission" date="2025-08" db="UniProtKB">
        <authorList>
            <consortium name="RefSeq"/>
        </authorList>
    </citation>
    <scope>IDENTIFICATION</scope>
    <source>
        <tissue evidence="3">Leaf</tissue>
    </source>
</reference>